<dbReference type="EMBL" id="FZOW01000010">
    <property type="protein sequence ID" value="SNT14443.1"/>
    <property type="molecule type" value="Genomic_DNA"/>
</dbReference>
<evidence type="ECO:0000256" key="2">
    <source>
        <dbReference type="ARBA" id="ARBA00022801"/>
    </source>
</evidence>
<comment type="similarity">
    <text evidence="1">Belongs to the thioesterase PaaI family.</text>
</comment>
<accession>A0A239K9W8</accession>
<dbReference type="PANTHER" id="PTHR43240:SF5">
    <property type="entry name" value="1,4-DIHYDROXY-2-NAPHTHOYL-COA THIOESTERASE 1"/>
    <property type="match status" value="1"/>
</dbReference>
<dbReference type="Proteomes" id="UP000198327">
    <property type="component" value="Unassembled WGS sequence"/>
</dbReference>
<dbReference type="Pfam" id="PF03061">
    <property type="entry name" value="4HBT"/>
    <property type="match status" value="1"/>
</dbReference>
<feature type="domain" description="Thioesterase" evidence="3">
    <location>
        <begin position="50"/>
        <end position="126"/>
    </location>
</feature>
<dbReference type="Gene3D" id="3.10.129.10">
    <property type="entry name" value="Hotdog Thioesterase"/>
    <property type="match status" value="1"/>
</dbReference>
<dbReference type="OrthoDB" id="9798208at2"/>
<dbReference type="InterPro" id="IPR029069">
    <property type="entry name" value="HotDog_dom_sf"/>
</dbReference>
<name>A0A239K9W8_9NOCA</name>
<evidence type="ECO:0000313" key="4">
    <source>
        <dbReference type="EMBL" id="SNT14443.1"/>
    </source>
</evidence>
<evidence type="ECO:0000256" key="1">
    <source>
        <dbReference type="ARBA" id="ARBA00008324"/>
    </source>
</evidence>
<sequence>MTETTAHPTVARNIFNPNGFEGLIGLEVTEVTADRVRAEWLAQPSHHQPFGLVHGGVYCGVIESIASIAAFSWLSQNGGGTVVGVNNSTDFLRSARTGALYAEANPLHRGRLQQLWEVVVSDENDKHIARGRVRLQNLAPSA</sequence>
<dbReference type="GO" id="GO:0061522">
    <property type="term" value="F:1,4-dihydroxy-2-naphthoyl-CoA thioesterase activity"/>
    <property type="evidence" value="ECO:0007669"/>
    <property type="project" value="TreeGrafter"/>
</dbReference>
<dbReference type="AlphaFoldDB" id="A0A239K9W8"/>
<dbReference type="InterPro" id="IPR003736">
    <property type="entry name" value="PAAI_dom"/>
</dbReference>
<dbReference type="GO" id="GO:0005829">
    <property type="term" value="C:cytosol"/>
    <property type="evidence" value="ECO:0007669"/>
    <property type="project" value="TreeGrafter"/>
</dbReference>
<evidence type="ECO:0000313" key="5">
    <source>
        <dbReference type="Proteomes" id="UP000198327"/>
    </source>
</evidence>
<protein>
    <submittedName>
        <fullName evidence="4">Uncharacterized domain 1-containing protein</fullName>
    </submittedName>
</protein>
<dbReference type="SUPFAM" id="SSF54637">
    <property type="entry name" value="Thioesterase/thiol ester dehydrase-isomerase"/>
    <property type="match status" value="1"/>
</dbReference>
<dbReference type="PANTHER" id="PTHR43240">
    <property type="entry name" value="1,4-DIHYDROXY-2-NAPHTHOYL-COA THIOESTERASE 1"/>
    <property type="match status" value="1"/>
</dbReference>
<gene>
    <name evidence="4" type="ORF">SAMN05421642_1107</name>
</gene>
<keyword evidence="5" id="KW-1185">Reference proteome</keyword>
<proteinExistence type="inferred from homology"/>
<reference evidence="5" key="1">
    <citation type="submission" date="2017-06" db="EMBL/GenBank/DDBJ databases">
        <authorList>
            <person name="Varghese N."/>
            <person name="Submissions S."/>
        </authorList>
    </citation>
    <scope>NUCLEOTIDE SEQUENCE [LARGE SCALE GENOMIC DNA]</scope>
    <source>
        <strain evidence="5">JCM 23211</strain>
    </source>
</reference>
<keyword evidence="2" id="KW-0378">Hydrolase</keyword>
<dbReference type="RefSeq" id="WP_089248372.1">
    <property type="nucleotide sequence ID" value="NZ_FZOW01000010.1"/>
</dbReference>
<dbReference type="InterPro" id="IPR006683">
    <property type="entry name" value="Thioestr_dom"/>
</dbReference>
<organism evidence="4 5">
    <name type="scientific">Rhodococcoides kyotonense</name>
    <dbReference type="NCBI Taxonomy" id="398843"/>
    <lineage>
        <taxon>Bacteria</taxon>
        <taxon>Bacillati</taxon>
        <taxon>Actinomycetota</taxon>
        <taxon>Actinomycetes</taxon>
        <taxon>Mycobacteriales</taxon>
        <taxon>Nocardiaceae</taxon>
        <taxon>Rhodococcoides</taxon>
    </lineage>
</organism>
<evidence type="ECO:0000259" key="3">
    <source>
        <dbReference type="Pfam" id="PF03061"/>
    </source>
</evidence>
<dbReference type="CDD" id="cd03443">
    <property type="entry name" value="PaaI_thioesterase"/>
    <property type="match status" value="1"/>
</dbReference>
<dbReference type="NCBIfam" id="TIGR00369">
    <property type="entry name" value="unchar_dom_1"/>
    <property type="match status" value="1"/>
</dbReference>